<feature type="transmembrane region" description="Helical" evidence="6">
    <location>
        <begin position="451"/>
        <end position="471"/>
    </location>
</feature>
<dbReference type="PANTHER" id="PTHR22950">
    <property type="entry name" value="AMINO ACID TRANSPORTER"/>
    <property type="match status" value="1"/>
</dbReference>
<name>A0ABR1HTQ3_9HYPO</name>
<accession>A0ABR1HTQ3</accession>
<keyword evidence="9" id="KW-1185">Reference proteome</keyword>
<comment type="caution">
    <text evidence="8">The sequence shown here is derived from an EMBL/GenBank/DDBJ whole genome shotgun (WGS) entry which is preliminary data.</text>
</comment>
<feature type="transmembrane region" description="Helical" evidence="6">
    <location>
        <begin position="151"/>
        <end position="169"/>
    </location>
</feature>
<keyword evidence="4 6" id="KW-1133">Transmembrane helix</keyword>
<protein>
    <recommendedName>
        <fullName evidence="7">Amino acid transporter transmembrane domain-containing protein</fullName>
    </recommendedName>
</protein>
<evidence type="ECO:0000256" key="3">
    <source>
        <dbReference type="ARBA" id="ARBA00022692"/>
    </source>
</evidence>
<comment type="similarity">
    <text evidence="2">Belongs to the amino acid/polyamine transporter 2 family.</text>
</comment>
<organism evidence="8 9">
    <name type="scientific">Neonectria punicea</name>
    <dbReference type="NCBI Taxonomy" id="979145"/>
    <lineage>
        <taxon>Eukaryota</taxon>
        <taxon>Fungi</taxon>
        <taxon>Dikarya</taxon>
        <taxon>Ascomycota</taxon>
        <taxon>Pezizomycotina</taxon>
        <taxon>Sordariomycetes</taxon>
        <taxon>Hypocreomycetidae</taxon>
        <taxon>Hypocreales</taxon>
        <taxon>Nectriaceae</taxon>
        <taxon>Neonectria</taxon>
    </lineage>
</organism>
<dbReference type="Proteomes" id="UP001498476">
    <property type="component" value="Unassembled WGS sequence"/>
</dbReference>
<feature type="transmembrane region" description="Helical" evidence="6">
    <location>
        <begin position="239"/>
        <end position="258"/>
    </location>
</feature>
<dbReference type="EMBL" id="JAZAVJ010000005">
    <property type="protein sequence ID" value="KAK7424349.1"/>
    <property type="molecule type" value="Genomic_DNA"/>
</dbReference>
<evidence type="ECO:0000256" key="5">
    <source>
        <dbReference type="ARBA" id="ARBA00023136"/>
    </source>
</evidence>
<evidence type="ECO:0000256" key="4">
    <source>
        <dbReference type="ARBA" id="ARBA00022989"/>
    </source>
</evidence>
<proteinExistence type="inferred from homology"/>
<feature type="transmembrane region" description="Helical" evidence="6">
    <location>
        <begin position="364"/>
        <end position="385"/>
    </location>
</feature>
<evidence type="ECO:0000259" key="7">
    <source>
        <dbReference type="Pfam" id="PF01490"/>
    </source>
</evidence>
<gene>
    <name evidence="8" type="ORF">QQX98_000617</name>
</gene>
<feature type="domain" description="Amino acid transporter transmembrane" evidence="7">
    <location>
        <begin position="120"/>
        <end position="499"/>
    </location>
</feature>
<feature type="transmembrane region" description="Helical" evidence="6">
    <location>
        <begin position="264"/>
        <end position="287"/>
    </location>
</feature>
<dbReference type="InterPro" id="IPR013057">
    <property type="entry name" value="AA_transpt_TM"/>
</dbReference>
<dbReference type="Pfam" id="PF01490">
    <property type="entry name" value="Aa_trans"/>
    <property type="match status" value="1"/>
</dbReference>
<sequence length="586" mass="64495">MSLHTGVAAGGDPHLSLAKNEAFIAEQPFDAHDPSITFEEFMYWAKVTRLDELAANQAYIDGRGPRTIKTTIKDRFSKGDNGLAVDTNTPSASGNEDNAVMTCVSDQEWKQASRALRTAGWGAIFYLITTDILGPFSTPWSFAQMGYGPGIALYTVFGGMAGYSGWIMWKAYLSLDSDKYPLRTYGDLFFRVFGKTPRHIVNFMLGLQMLLFVAVLILSNGQSISQISQGNNNSNGNGLCFVVCLVIFMASGFVLGQIRTLQRFAWLSNFAVWINLLIIFICMGVVAHSPPNFRATKASFGDNFGPGPIKTYAGTPPAGMASGGVGFVASLNGLSQAVYSYGGCMTFISFLAEMRHPMDFWKGLLVGQTFIYCVYMFFGLFVYSYQGQFAFNPVMQGLSPYRFQTATNIMNLVTGLIAAALYSNIGFKVVYIEVLQEIFNFPPLTKKSGKIAWAISIPLYWAFAFIIAAAIPQFSSISSLIGAFFILSFTYTFPAILAMGYWIRKDAMLPEERFNPQTRVYNYVDSGFSRWKRGFMKKPFMNAFNLFYMLGGMATTGLGVYSAIKGLISAFDGTSVATSFGCTPPV</sequence>
<feature type="transmembrane region" description="Helical" evidence="6">
    <location>
        <begin position="477"/>
        <end position="503"/>
    </location>
</feature>
<evidence type="ECO:0000313" key="8">
    <source>
        <dbReference type="EMBL" id="KAK7424349.1"/>
    </source>
</evidence>
<reference evidence="8 9" key="1">
    <citation type="journal article" date="2025" name="Microbiol. Resour. Announc.">
        <title>Draft genome sequences for Neonectria magnoliae and Neonectria punicea, canker pathogens of Liriodendron tulipifera and Acer saccharum in West Virginia.</title>
        <authorList>
            <person name="Petronek H.M."/>
            <person name="Kasson M.T."/>
            <person name="Metheny A.M."/>
            <person name="Stauder C.M."/>
            <person name="Lovett B."/>
            <person name="Lynch S.C."/>
            <person name="Garnas J.R."/>
            <person name="Kasson L.R."/>
            <person name="Stajich J.E."/>
        </authorList>
    </citation>
    <scope>NUCLEOTIDE SEQUENCE [LARGE SCALE GENOMIC DNA]</scope>
    <source>
        <strain evidence="8 9">NRRL 64653</strain>
    </source>
</reference>
<evidence type="ECO:0000256" key="6">
    <source>
        <dbReference type="SAM" id="Phobius"/>
    </source>
</evidence>
<evidence type="ECO:0000313" key="9">
    <source>
        <dbReference type="Proteomes" id="UP001498476"/>
    </source>
</evidence>
<feature type="transmembrane region" description="Helical" evidence="6">
    <location>
        <begin position="540"/>
        <end position="564"/>
    </location>
</feature>
<evidence type="ECO:0000256" key="1">
    <source>
        <dbReference type="ARBA" id="ARBA00004141"/>
    </source>
</evidence>
<feature type="transmembrane region" description="Helical" evidence="6">
    <location>
        <begin position="200"/>
        <end position="218"/>
    </location>
</feature>
<keyword evidence="3 6" id="KW-0812">Transmembrane</keyword>
<comment type="subcellular location">
    <subcellularLocation>
        <location evidence="1">Membrane</location>
        <topology evidence="1">Multi-pass membrane protein</topology>
    </subcellularLocation>
</comment>
<dbReference type="PANTHER" id="PTHR22950:SF461">
    <property type="entry name" value="AMINO ACID TRANSPORTER TRANSMEMBRANE DOMAIN-CONTAINING PROTEIN"/>
    <property type="match status" value="1"/>
</dbReference>
<feature type="transmembrane region" description="Helical" evidence="6">
    <location>
        <begin position="409"/>
        <end position="431"/>
    </location>
</feature>
<evidence type="ECO:0000256" key="2">
    <source>
        <dbReference type="ARBA" id="ARBA00008066"/>
    </source>
</evidence>
<keyword evidence="5 6" id="KW-0472">Membrane</keyword>